<protein>
    <submittedName>
        <fullName evidence="2">Uncharacterized protein</fullName>
    </submittedName>
</protein>
<dbReference type="InParanoid" id="A0A163JXJ9"/>
<feature type="compositionally biased region" description="Polar residues" evidence="1">
    <location>
        <begin position="56"/>
        <end position="65"/>
    </location>
</feature>
<name>A0A163JXJ9_ABSGL</name>
<dbReference type="AlphaFoldDB" id="A0A163JXJ9"/>
<dbReference type="EMBL" id="LT554468">
    <property type="protein sequence ID" value="SAM05306.1"/>
    <property type="molecule type" value="Genomic_DNA"/>
</dbReference>
<dbReference type="OrthoDB" id="2255243at2759"/>
<organism evidence="2">
    <name type="scientific">Absidia glauca</name>
    <name type="common">Pin mould</name>
    <dbReference type="NCBI Taxonomy" id="4829"/>
    <lineage>
        <taxon>Eukaryota</taxon>
        <taxon>Fungi</taxon>
        <taxon>Fungi incertae sedis</taxon>
        <taxon>Mucoromycota</taxon>
        <taxon>Mucoromycotina</taxon>
        <taxon>Mucoromycetes</taxon>
        <taxon>Mucorales</taxon>
        <taxon>Cunninghamellaceae</taxon>
        <taxon>Absidia</taxon>
    </lineage>
</organism>
<sequence length="220" mass="23430">MAFDRPNSNDPSFHAGMHSTSTATAPSLGHPSMHNTMFQNGMGLAWPPSMDLHSVVSPTSPENTGLSSLPSPPSGFTKPSSRSSTTSAKNAGNNSGSATPSTNGLTHDNDKATPGATTAGGATSTAPLDMSKPYHSEWGVMKEQDFHPLTLKHQRDLEIIYSTGNMIADFYFWQANLGGYCMADMMQNIVVSSEGAFPLIRRIVEGAPHPGRRKKKRGPA</sequence>
<feature type="compositionally biased region" description="Low complexity" evidence="1">
    <location>
        <begin position="112"/>
        <end position="127"/>
    </location>
</feature>
<feature type="compositionally biased region" description="Polar residues" evidence="1">
    <location>
        <begin position="1"/>
        <end position="11"/>
    </location>
</feature>
<reference evidence="2" key="1">
    <citation type="submission" date="2016-04" db="EMBL/GenBank/DDBJ databases">
        <authorList>
            <person name="Evans L.H."/>
            <person name="Alamgir A."/>
            <person name="Owens N."/>
            <person name="Weber N.D."/>
            <person name="Virtaneva K."/>
            <person name="Barbian K."/>
            <person name="Babar A."/>
            <person name="Rosenke K."/>
        </authorList>
    </citation>
    <scope>NUCLEOTIDE SEQUENCE [LARGE SCALE GENOMIC DNA]</scope>
    <source>
        <strain evidence="2">CBS 101.48</strain>
    </source>
</reference>
<dbReference type="Proteomes" id="UP000078561">
    <property type="component" value="Unassembled WGS sequence"/>
</dbReference>
<feature type="region of interest" description="Disordered" evidence="1">
    <location>
        <begin position="53"/>
        <end position="130"/>
    </location>
</feature>
<evidence type="ECO:0000313" key="3">
    <source>
        <dbReference type="Proteomes" id="UP000078561"/>
    </source>
</evidence>
<keyword evidence="3" id="KW-1185">Reference proteome</keyword>
<gene>
    <name evidence="2" type="primary">ABSGL_11181.1 scaffold 12295</name>
</gene>
<proteinExistence type="predicted"/>
<evidence type="ECO:0000313" key="2">
    <source>
        <dbReference type="EMBL" id="SAM05306.1"/>
    </source>
</evidence>
<accession>A0A163JXJ9</accession>
<evidence type="ECO:0000256" key="1">
    <source>
        <dbReference type="SAM" id="MobiDB-lite"/>
    </source>
</evidence>
<feature type="compositionally biased region" description="Polar residues" evidence="1">
    <location>
        <begin position="77"/>
        <end position="106"/>
    </location>
</feature>
<feature type="region of interest" description="Disordered" evidence="1">
    <location>
        <begin position="1"/>
        <end position="36"/>
    </location>
</feature>